<evidence type="ECO:0000313" key="1">
    <source>
        <dbReference type="EMBL" id="ADB63394.1"/>
    </source>
</evidence>
<keyword evidence="1" id="KW-0614">Plasmid</keyword>
<evidence type="ECO:0000313" key="2">
    <source>
        <dbReference type="Proteomes" id="UP000001903"/>
    </source>
</evidence>
<organism evidence="1 2">
    <name type="scientific">Haloterrigena turkmenica (strain ATCC 51198 / DSM 5511 / JCM 9101 / NCIMB 13204 / VKM B-1734 / 4k)</name>
    <name type="common">Halococcus turkmenicus</name>
    <dbReference type="NCBI Taxonomy" id="543526"/>
    <lineage>
        <taxon>Archaea</taxon>
        <taxon>Methanobacteriati</taxon>
        <taxon>Methanobacteriota</taxon>
        <taxon>Stenosarchaea group</taxon>
        <taxon>Halobacteria</taxon>
        <taxon>Halobacteriales</taxon>
        <taxon>Natrialbaceae</taxon>
        <taxon>Haloterrigena</taxon>
    </lineage>
</organism>
<protein>
    <recommendedName>
        <fullName evidence="3">Polysaccharide deacetylase</fullName>
    </recommendedName>
</protein>
<dbReference type="InterPro" id="IPR011330">
    <property type="entry name" value="Glyco_hydro/deAcase_b/a-brl"/>
</dbReference>
<dbReference type="EMBL" id="CP001862">
    <property type="protein sequence ID" value="ADB63394.1"/>
    <property type="molecule type" value="Genomic_DNA"/>
</dbReference>
<gene>
    <name evidence="1" type="ordered locus">Htur_4606</name>
</gene>
<dbReference type="Gene3D" id="3.20.20.370">
    <property type="entry name" value="Glycoside hydrolase/deacetylase"/>
    <property type="match status" value="1"/>
</dbReference>
<dbReference type="GO" id="GO:0005975">
    <property type="term" value="P:carbohydrate metabolic process"/>
    <property type="evidence" value="ECO:0007669"/>
    <property type="project" value="InterPro"/>
</dbReference>
<sequence>MERNDERWMNVDEVTRLVDAGWEIASHTATHVALTSFDLVEDVSPGDNRIYPEGRGQHGFLLGDPIEVTDGEKLVQRTVVESDDDDIGRYLELDEPINTAFTAEETVERYTEPFVHKQLADSQKALAEFGPTTFLAPHNVIDDRHLDIVREYYEGVLNVNSGTPVNDIPFDPFDTNRAYFAEHVDRDQVYADLTQIAEENVYGVLGAHTHREEVTQDRIAETLEWCNELGIEAITFEEAISRNAGE</sequence>
<reference evidence="1 2" key="1">
    <citation type="journal article" date="2010" name="Stand. Genomic Sci.">
        <title>Complete genome sequence of Haloterrigena turkmenica type strain (4k).</title>
        <authorList>
            <person name="Saunders E."/>
            <person name="Tindall B.J."/>
            <person name="Fahnrich R."/>
            <person name="Lapidus A."/>
            <person name="Copeland A."/>
            <person name="Del Rio T.G."/>
            <person name="Lucas S."/>
            <person name="Chen F."/>
            <person name="Tice H."/>
            <person name="Cheng J.F."/>
            <person name="Han C."/>
            <person name="Detter J.C."/>
            <person name="Bruce D."/>
            <person name="Goodwin L."/>
            <person name="Chain P."/>
            <person name="Pitluck S."/>
            <person name="Pati A."/>
            <person name="Ivanova N."/>
            <person name="Mavromatis K."/>
            <person name="Chen A."/>
            <person name="Palaniappan K."/>
            <person name="Land M."/>
            <person name="Hauser L."/>
            <person name="Chang Y.J."/>
            <person name="Jeffries C.D."/>
            <person name="Brettin T."/>
            <person name="Rohde M."/>
            <person name="Goker M."/>
            <person name="Bristow J."/>
            <person name="Eisen J.A."/>
            <person name="Markowitz V."/>
            <person name="Hugenholtz P."/>
            <person name="Klenk H.P."/>
            <person name="Kyrpides N.C."/>
        </authorList>
    </citation>
    <scope>NUCLEOTIDE SEQUENCE [LARGE SCALE GENOMIC DNA]</scope>
    <source>
        <strain evidence="2">ATCC 51198 / DSM 5511 / JCM 9101 / NCIMB 13204 / VKM B-1734 / 4k</strain>
    </source>
</reference>
<keyword evidence="2" id="KW-1185">Reference proteome</keyword>
<dbReference type="HOGENOM" id="CLU_055389_0_0_2"/>
<dbReference type="AlphaFoldDB" id="D2S1Z7"/>
<dbReference type="KEGG" id="htu:Htur_4606"/>
<name>D2S1Z7_HALTV</name>
<dbReference type="Proteomes" id="UP000001903">
    <property type="component" value="Plasmid pHTUR02"/>
</dbReference>
<evidence type="ECO:0008006" key="3">
    <source>
        <dbReference type="Google" id="ProtNLM"/>
    </source>
</evidence>
<accession>D2S1Z7</accession>
<geneLocation type="plasmid" evidence="1 2">
    <name>pHTUR02</name>
</geneLocation>
<proteinExistence type="predicted"/>
<dbReference type="SUPFAM" id="SSF88713">
    <property type="entry name" value="Glycoside hydrolase/deacetylase"/>
    <property type="match status" value="1"/>
</dbReference>